<organism evidence="1 2">
    <name type="scientific">Crotalaria pallida</name>
    <name type="common">Smooth rattlebox</name>
    <name type="synonym">Crotalaria striata</name>
    <dbReference type="NCBI Taxonomy" id="3830"/>
    <lineage>
        <taxon>Eukaryota</taxon>
        <taxon>Viridiplantae</taxon>
        <taxon>Streptophyta</taxon>
        <taxon>Embryophyta</taxon>
        <taxon>Tracheophyta</taxon>
        <taxon>Spermatophyta</taxon>
        <taxon>Magnoliopsida</taxon>
        <taxon>eudicotyledons</taxon>
        <taxon>Gunneridae</taxon>
        <taxon>Pentapetalae</taxon>
        <taxon>rosids</taxon>
        <taxon>fabids</taxon>
        <taxon>Fabales</taxon>
        <taxon>Fabaceae</taxon>
        <taxon>Papilionoideae</taxon>
        <taxon>50 kb inversion clade</taxon>
        <taxon>genistoids sensu lato</taxon>
        <taxon>core genistoids</taxon>
        <taxon>Crotalarieae</taxon>
        <taxon>Crotalaria</taxon>
    </lineage>
</organism>
<proteinExistence type="predicted"/>
<accession>A0AAN9EXY4</accession>
<gene>
    <name evidence="1" type="ORF">RIF29_18603</name>
</gene>
<evidence type="ECO:0000313" key="1">
    <source>
        <dbReference type="EMBL" id="KAK7265967.1"/>
    </source>
</evidence>
<reference evidence="1 2" key="1">
    <citation type="submission" date="2024-01" db="EMBL/GenBank/DDBJ databases">
        <title>The genomes of 5 underutilized Papilionoideae crops provide insights into root nodulation and disease resistanc.</title>
        <authorList>
            <person name="Yuan L."/>
        </authorList>
    </citation>
    <scope>NUCLEOTIDE SEQUENCE [LARGE SCALE GENOMIC DNA]</scope>
    <source>
        <strain evidence="1">ZHUSHIDOU_FW_LH</strain>
        <tissue evidence="1">Leaf</tissue>
    </source>
</reference>
<dbReference type="AlphaFoldDB" id="A0AAN9EXY4"/>
<evidence type="ECO:0000313" key="2">
    <source>
        <dbReference type="Proteomes" id="UP001372338"/>
    </source>
</evidence>
<dbReference type="EMBL" id="JAYWIO010000004">
    <property type="protein sequence ID" value="KAK7265967.1"/>
    <property type="molecule type" value="Genomic_DNA"/>
</dbReference>
<comment type="caution">
    <text evidence="1">The sequence shown here is derived from an EMBL/GenBank/DDBJ whole genome shotgun (WGS) entry which is preliminary data.</text>
</comment>
<keyword evidence="2" id="KW-1185">Reference proteome</keyword>
<sequence length="174" mass="19168">MSSKINAWHGLQGVFLTIGTSSSGTPLDVKLLNGLRLGLEGDHQYLNAGLAIALCSTWLKKTGHLEDTTCLEPLGRFNVVPSTYGSTSEDILFTTFYRRSNMADKQFLQVVHDGNFFPPSQKLPTATKNISKLHAPCQSLQQIQTLGCKASNCDSEDALQSVYYRDGYTMEMIV</sequence>
<protein>
    <submittedName>
        <fullName evidence="1">Uncharacterized protein</fullName>
    </submittedName>
</protein>
<name>A0AAN9EXY4_CROPI</name>
<dbReference type="Proteomes" id="UP001372338">
    <property type="component" value="Unassembled WGS sequence"/>
</dbReference>